<dbReference type="EMBL" id="ACYE01000446">
    <property type="protein sequence ID" value="EFE37850.1"/>
    <property type="molecule type" value="Genomic_DNA"/>
</dbReference>
<feature type="compositionally biased region" description="Low complexity" evidence="1">
    <location>
        <begin position="311"/>
        <end position="326"/>
    </location>
</feature>
<feature type="compositionally biased region" description="Polar residues" evidence="1">
    <location>
        <begin position="43"/>
        <end position="59"/>
    </location>
</feature>
<feature type="compositionally biased region" description="Basic and acidic residues" evidence="1">
    <location>
        <begin position="830"/>
        <end position="848"/>
    </location>
</feature>
<organism evidence="3 4">
    <name type="scientific">Trichophyton verrucosum (strain HKI 0517)</name>
    <dbReference type="NCBI Taxonomy" id="663202"/>
    <lineage>
        <taxon>Eukaryota</taxon>
        <taxon>Fungi</taxon>
        <taxon>Dikarya</taxon>
        <taxon>Ascomycota</taxon>
        <taxon>Pezizomycotina</taxon>
        <taxon>Eurotiomycetes</taxon>
        <taxon>Eurotiomycetidae</taxon>
        <taxon>Onygenales</taxon>
        <taxon>Arthrodermataceae</taxon>
        <taxon>Trichophyton</taxon>
    </lineage>
</organism>
<evidence type="ECO:0000256" key="1">
    <source>
        <dbReference type="SAM" id="MobiDB-lite"/>
    </source>
</evidence>
<dbReference type="GO" id="GO:0071108">
    <property type="term" value="P:protein K48-linked deubiquitination"/>
    <property type="evidence" value="ECO:0007669"/>
    <property type="project" value="TreeGrafter"/>
</dbReference>
<feature type="compositionally biased region" description="Low complexity" evidence="1">
    <location>
        <begin position="60"/>
        <end position="73"/>
    </location>
</feature>
<evidence type="ECO:0000259" key="2">
    <source>
        <dbReference type="Pfam" id="PF04424"/>
    </source>
</evidence>
<feature type="region of interest" description="Disordered" evidence="1">
    <location>
        <begin position="1"/>
        <end position="139"/>
    </location>
</feature>
<dbReference type="OrthoDB" id="10261212at2759"/>
<accession>D4DJW6</accession>
<feature type="domain" description="MINDY deubiquitinase" evidence="2">
    <location>
        <begin position="333"/>
        <end position="612"/>
    </location>
</feature>
<dbReference type="HOGENOM" id="CLU_007080_2_1_1"/>
<sequence length="848" mass="92851">MVSTRTEPEAGHVAGYKDMSHESNTRPSPDVRESHNDAHATAELSQTPLSQTVDHGQNKTVEGTSSSSVTESGHAALPQIPPTDGLENSADIWADSVNSDLRQYNPPTQPFSAQGTGQTDSTSLNDQTRGEIPTSGIQLQSNNPFLKAKLSRDSGCLLTSSIRQRSLTVAIENLNTASNATEDPFDNPNASIQPQRSYNANQICDKMGNLTLDSSARNNTVGAHDSQAVPAEGRVRATHEVTSPTESGDLIDLNSHDHSEPETHSVMHTPSESSDEKKDRGKGVAIQNSEHLEPVVTNPTGPPLVPGIVEPASSPKPASPAPSSQHSSHKSEIYDIRIVNWTDGTTELRQSPILVQNENGPCPLLALVNGLVLRSPINAQTPLIRALHSRERISLGLLIQALFDELISSPDGHNDLPDIEALSVFLTMLHTGMNVNPRLTPILHPPTPGTFLKTRDIELYSTFNLPLVHGWTAAPSSPTHEAMLRVAEYHDDIQLLHFKREDLESRAINTGSLASDEQRLFEDIDTIQRFVTVDHPTQLSPFGLQHLERSIPAGSICVLFRNDHFATLFKHPISNQLFTLVTDAGYAGHAEIVWESLVDVNGTNSELYSGDFRPVGHSSSAPSQPPPCAEEPSSRENASATEQTDADYAFALSLQYEDEQTRRNEQGPPQPPRRSQNNLRVSSETTSPRGRSQHQIRNTRSASFSRPNSALPSTLTPLPRTPTTHRPPPSRAQGFPPMVPPATNQNNPVNDPNAPPPTYEQAAQEPAYIPPPNGPLHPQQQQQQQQQQQPYNGPMGPNPQYNRMSGYGPSPHMPGRRRQYPGSLSTSSLPHRDDYYRERDRNKDCIVM</sequence>
<reference evidence="4" key="1">
    <citation type="journal article" date="2011" name="Genome Biol.">
        <title>Comparative and functional genomics provide insights into the pathogenicity of dermatophytic fungi.</title>
        <authorList>
            <person name="Burmester A."/>
            <person name="Shelest E."/>
            <person name="Gloeckner G."/>
            <person name="Heddergott C."/>
            <person name="Schindler S."/>
            <person name="Staib P."/>
            <person name="Heidel A."/>
            <person name="Felder M."/>
            <person name="Petzold A."/>
            <person name="Szafranski K."/>
            <person name="Feuermann M."/>
            <person name="Pedruzzi I."/>
            <person name="Priebe S."/>
            <person name="Groth M."/>
            <person name="Winkler R."/>
            <person name="Li W."/>
            <person name="Kniemeyer O."/>
            <person name="Schroeckh V."/>
            <person name="Hertweck C."/>
            <person name="Hube B."/>
            <person name="White T.C."/>
            <person name="Platzer M."/>
            <person name="Guthke R."/>
            <person name="Heitman J."/>
            <person name="Woestemeyer J."/>
            <person name="Zipfel P.F."/>
            <person name="Monod M."/>
            <person name="Brakhage A.A."/>
        </authorList>
    </citation>
    <scope>NUCLEOTIDE SEQUENCE [LARGE SCALE GENOMIC DNA]</scope>
    <source>
        <strain evidence="4">HKI 0517</strain>
    </source>
</reference>
<dbReference type="KEGG" id="tve:TRV_07509"/>
<feature type="compositionally biased region" description="Polar residues" evidence="1">
    <location>
        <begin position="96"/>
        <end position="127"/>
    </location>
</feature>
<dbReference type="InterPro" id="IPR007518">
    <property type="entry name" value="MINDY"/>
</dbReference>
<dbReference type="GO" id="GO:1990380">
    <property type="term" value="F:K48-linked deubiquitinase activity"/>
    <property type="evidence" value="ECO:0007669"/>
    <property type="project" value="InterPro"/>
</dbReference>
<feature type="compositionally biased region" description="Low complexity" evidence="1">
    <location>
        <begin position="707"/>
        <end position="724"/>
    </location>
</feature>
<dbReference type="GeneID" id="9584424"/>
<feature type="compositionally biased region" description="Low complexity" evidence="1">
    <location>
        <begin position="776"/>
        <end position="800"/>
    </location>
</feature>
<dbReference type="AlphaFoldDB" id="D4DJW6"/>
<comment type="caution">
    <text evidence="3">The sequence shown here is derived from an EMBL/GenBank/DDBJ whole genome shotgun (WGS) entry which is preliminary data.</text>
</comment>
<dbReference type="Proteomes" id="UP000008383">
    <property type="component" value="Unassembled WGS sequence"/>
</dbReference>
<dbReference type="PANTHER" id="PTHR18063">
    <property type="entry name" value="NF-E2 INDUCIBLE PROTEIN"/>
    <property type="match status" value="1"/>
</dbReference>
<evidence type="ECO:0000313" key="4">
    <source>
        <dbReference type="Proteomes" id="UP000008383"/>
    </source>
</evidence>
<feature type="compositionally biased region" description="Basic and acidic residues" evidence="1">
    <location>
        <begin position="18"/>
        <end position="40"/>
    </location>
</feature>
<feature type="compositionally biased region" description="Polar residues" evidence="1">
    <location>
        <begin position="673"/>
        <end position="706"/>
    </location>
</feature>
<protein>
    <submittedName>
        <fullName evidence="3">DUF455 domain protein</fullName>
    </submittedName>
</protein>
<dbReference type="GO" id="GO:0004843">
    <property type="term" value="F:cysteine-type deubiquitinase activity"/>
    <property type="evidence" value="ECO:0007669"/>
    <property type="project" value="InterPro"/>
</dbReference>
<dbReference type="PANTHER" id="PTHR18063:SF6">
    <property type="entry name" value="UBIQUITIN CARBOXYL-TERMINAL HYDROLASE"/>
    <property type="match status" value="1"/>
</dbReference>
<dbReference type="GO" id="GO:0016807">
    <property type="term" value="F:cysteine-type carboxypeptidase activity"/>
    <property type="evidence" value="ECO:0007669"/>
    <property type="project" value="TreeGrafter"/>
</dbReference>
<feature type="compositionally biased region" description="Basic and acidic residues" evidence="1">
    <location>
        <begin position="1"/>
        <end position="10"/>
    </location>
</feature>
<dbReference type="RefSeq" id="XP_003018495.1">
    <property type="nucleotide sequence ID" value="XM_003018449.1"/>
</dbReference>
<feature type="region of interest" description="Disordered" evidence="1">
    <location>
        <begin position="215"/>
        <end position="330"/>
    </location>
</feature>
<proteinExistence type="predicted"/>
<evidence type="ECO:0000313" key="3">
    <source>
        <dbReference type="EMBL" id="EFE37850.1"/>
    </source>
</evidence>
<feature type="region of interest" description="Disordered" evidence="1">
    <location>
        <begin position="658"/>
        <end position="848"/>
    </location>
</feature>
<feature type="compositionally biased region" description="Basic and acidic residues" evidence="1">
    <location>
        <begin position="254"/>
        <end position="265"/>
    </location>
</feature>
<dbReference type="GO" id="GO:0071944">
    <property type="term" value="C:cell periphery"/>
    <property type="evidence" value="ECO:0007669"/>
    <property type="project" value="TreeGrafter"/>
</dbReference>
<dbReference type="InterPro" id="IPR033979">
    <property type="entry name" value="MINDY_domain"/>
</dbReference>
<dbReference type="Pfam" id="PF04424">
    <property type="entry name" value="MINDY_DUB"/>
    <property type="match status" value="1"/>
</dbReference>
<keyword evidence="4" id="KW-1185">Reference proteome</keyword>
<gene>
    <name evidence="3" type="ORF">TRV_07509</name>
</gene>
<name>D4DJW6_TRIVH</name>
<dbReference type="GO" id="GO:0005829">
    <property type="term" value="C:cytosol"/>
    <property type="evidence" value="ECO:0007669"/>
    <property type="project" value="TreeGrafter"/>
</dbReference>
<feature type="region of interest" description="Disordered" evidence="1">
    <location>
        <begin position="611"/>
        <end position="642"/>
    </location>
</feature>